<dbReference type="GO" id="GO:0005975">
    <property type="term" value="P:carbohydrate metabolic process"/>
    <property type="evidence" value="ECO:0007669"/>
    <property type="project" value="InterPro"/>
</dbReference>
<dbReference type="RefSeq" id="WP_073199130.1">
    <property type="nucleotide sequence ID" value="NZ_FRCZ01000001.1"/>
</dbReference>
<dbReference type="GO" id="GO:0030246">
    <property type="term" value="F:carbohydrate binding"/>
    <property type="evidence" value="ECO:0007669"/>
    <property type="project" value="InterPro"/>
</dbReference>
<dbReference type="SUPFAM" id="SSF51011">
    <property type="entry name" value="Glycosyl hydrolase domain"/>
    <property type="match status" value="1"/>
</dbReference>
<evidence type="ECO:0000259" key="7">
    <source>
        <dbReference type="Pfam" id="PF01055"/>
    </source>
</evidence>
<accession>A0A1M7JJ82</accession>
<dbReference type="SUPFAM" id="SSF51445">
    <property type="entry name" value="(Trans)glycosidases"/>
    <property type="match status" value="1"/>
</dbReference>
<dbReference type="PANTHER" id="PTHR43053:SF4">
    <property type="entry name" value="MYOGENESIS-REGULATING GLYCOSIDASE"/>
    <property type="match status" value="1"/>
</dbReference>
<dbReference type="STRING" id="1027249.SAMN05216179_0382"/>
<gene>
    <name evidence="10" type="ORF">SAMN05216179_0382</name>
</gene>
<dbReference type="SUPFAM" id="SSF74650">
    <property type="entry name" value="Galactose mutarotase-like"/>
    <property type="match status" value="1"/>
</dbReference>
<feature type="domain" description="Glycosyl hydrolase family 31 C-terminal" evidence="9">
    <location>
        <begin position="581"/>
        <end position="666"/>
    </location>
</feature>
<dbReference type="PANTHER" id="PTHR43053">
    <property type="entry name" value="GLYCOSIDASE FAMILY 31"/>
    <property type="match status" value="1"/>
</dbReference>
<dbReference type="CDD" id="cd06593">
    <property type="entry name" value="GH31_xylosidase_YicI"/>
    <property type="match status" value="1"/>
</dbReference>
<dbReference type="Gene3D" id="2.60.40.1180">
    <property type="entry name" value="Golgi alpha-mannosidase II"/>
    <property type="match status" value="2"/>
</dbReference>
<dbReference type="InterPro" id="IPR048395">
    <property type="entry name" value="Glyco_hydro_31_C"/>
</dbReference>
<dbReference type="FunFam" id="3.20.20.80:FF:000053">
    <property type="entry name" value="Alpha-xylosidase YicI"/>
    <property type="match status" value="1"/>
</dbReference>
<dbReference type="Proteomes" id="UP000184184">
    <property type="component" value="Unassembled WGS sequence"/>
</dbReference>
<dbReference type="AlphaFoldDB" id="A0A1M7JJ82"/>
<dbReference type="NCBIfam" id="NF007940">
    <property type="entry name" value="PRK10658.1"/>
    <property type="match status" value="1"/>
</dbReference>
<protein>
    <recommendedName>
        <fullName evidence="5">alpha-D-xyloside xylohydrolase</fullName>
        <ecNumber evidence="5">3.2.1.177</ecNumber>
    </recommendedName>
</protein>
<dbReference type="EMBL" id="FRCZ01000001">
    <property type="protein sequence ID" value="SHM53048.1"/>
    <property type="molecule type" value="Genomic_DNA"/>
</dbReference>
<dbReference type="InterPro" id="IPR017853">
    <property type="entry name" value="GH"/>
</dbReference>
<evidence type="ECO:0000313" key="10">
    <source>
        <dbReference type="EMBL" id="SHM53048.1"/>
    </source>
</evidence>
<evidence type="ECO:0000256" key="1">
    <source>
        <dbReference type="ARBA" id="ARBA00007806"/>
    </source>
</evidence>
<dbReference type="Gene3D" id="2.60.40.1760">
    <property type="entry name" value="glycosyl hydrolase (family 31)"/>
    <property type="match status" value="1"/>
</dbReference>
<name>A0A1M7JJ82_9BACI</name>
<keyword evidence="3 6" id="KW-0326">Glycosidase</keyword>
<dbReference type="OrthoDB" id="176168at2"/>
<dbReference type="CDD" id="cd14752">
    <property type="entry name" value="GH31_N"/>
    <property type="match status" value="1"/>
</dbReference>
<sequence>MKFTDGNWLVREGYQIHFPRFIYEVAEKDGAVTLYAPCKYLNHRGATLDGPLLTIRISAPTDEVVRIQTWHFKGEKAKYPTFDVLDQAKSVQLEEKQDMLSFTSGELKLSITKSNFALSFENAAGRLTDTDGKGLAWIDGPEGKTYMRGQIRLGVGEHLYGLGERFTPFVKNGQSVDIWNKDGGTSSEQSYKNIPFYLSSKGYGIFVNHPEEVSFELGSEMVSRSQFSVKGEYLDYYFINGPTPKEVVSRYAELTGKPALPPAWSFGLWLSTSFTTDYDEDTVNHFIDGMAERGIPLSVFHFDCFWMKEFEWSNFIWDRRNFPDPEGMLKRLRDKGLKICVWINPYIAQKSPLFEEGMDKGYLLKKVNGDIWQWDLWQAGMAIVDFTNPAACAWFQGELKSLLDMGVDSFKTDFGERIPTDVVYYDGSDPQKMHNYYAYKYNQVVFDLLKEVKGEKEAVVFARSATTGAQKFPVHWGGDCDSTYDAMAESLRGGLSLTSSGFGYWSHDIGGFENTATPDVFKRWTAFGLLSSHSRFHGSSSYRVPWNFDDEAVEVARHFTKLKNKLMPYLYAQAVENNKTGIPVMRPMFMEFPEDPVCETLDRQYMLGDSILVAPILNEDGIASFYLPKGKWTHLLTGEEREGGIWIKEYYDYFSLPLFVKSNSILPLGKKDDNAVYDYLEGITFRIYGMDDGGSTRRDLVNAEGDIKANVTVERMDHTLRVKTNIRKDQFKIEVVGKKTIASKSSSNETVLEIVREKQ</sequence>
<dbReference type="InterPro" id="IPR011013">
    <property type="entry name" value="Gal_mutarotase_sf_dom"/>
</dbReference>
<dbReference type="InterPro" id="IPR013780">
    <property type="entry name" value="Glyco_hydro_b"/>
</dbReference>
<evidence type="ECO:0000259" key="9">
    <source>
        <dbReference type="Pfam" id="PF21365"/>
    </source>
</evidence>
<evidence type="ECO:0000259" key="8">
    <source>
        <dbReference type="Pfam" id="PF13802"/>
    </source>
</evidence>
<dbReference type="Pfam" id="PF13802">
    <property type="entry name" value="Gal_mutarotas_2"/>
    <property type="match status" value="1"/>
</dbReference>
<dbReference type="InterPro" id="IPR025887">
    <property type="entry name" value="Glyco_hydro_31_N_dom"/>
</dbReference>
<comment type="catalytic activity">
    <reaction evidence="4">
        <text>Hydrolysis of terminal, non-reducing alpha-D-xylose residues with release of alpha-D-xylose.</text>
        <dbReference type="EC" id="3.2.1.177"/>
    </reaction>
</comment>
<dbReference type="Pfam" id="PF21365">
    <property type="entry name" value="Glyco_hydro_31_3rd"/>
    <property type="match status" value="1"/>
</dbReference>
<dbReference type="Pfam" id="PF01055">
    <property type="entry name" value="Glyco_hydro_31_2nd"/>
    <property type="match status" value="1"/>
</dbReference>
<dbReference type="SUPFAM" id="SSF117125">
    <property type="entry name" value="Putative glucosidase YicI, C-terminal domain"/>
    <property type="match status" value="1"/>
</dbReference>
<feature type="domain" description="Glycoside hydrolase family 31 N-terminal" evidence="8">
    <location>
        <begin position="54"/>
        <end position="216"/>
    </location>
</feature>
<dbReference type="InterPro" id="IPR050985">
    <property type="entry name" value="Alpha-glycosidase_related"/>
</dbReference>
<evidence type="ECO:0000256" key="4">
    <source>
        <dbReference type="ARBA" id="ARBA00052064"/>
    </source>
</evidence>
<evidence type="ECO:0000256" key="5">
    <source>
        <dbReference type="ARBA" id="ARBA00066962"/>
    </source>
</evidence>
<organism evidence="10 11">
    <name type="scientific">Gracilibacillus kekensis</name>
    <dbReference type="NCBI Taxonomy" id="1027249"/>
    <lineage>
        <taxon>Bacteria</taxon>
        <taxon>Bacillati</taxon>
        <taxon>Bacillota</taxon>
        <taxon>Bacilli</taxon>
        <taxon>Bacillales</taxon>
        <taxon>Bacillaceae</taxon>
        <taxon>Gracilibacillus</taxon>
    </lineage>
</organism>
<feature type="domain" description="Glycoside hydrolase family 31 TIM barrel" evidence="7">
    <location>
        <begin position="258"/>
        <end position="572"/>
    </location>
</feature>
<dbReference type="GO" id="GO:0061634">
    <property type="term" value="F:alpha-D-xyloside xylohydrolase"/>
    <property type="evidence" value="ECO:0007669"/>
    <property type="project" value="UniProtKB-EC"/>
</dbReference>
<evidence type="ECO:0000256" key="3">
    <source>
        <dbReference type="ARBA" id="ARBA00023295"/>
    </source>
</evidence>
<dbReference type="InterPro" id="IPR000322">
    <property type="entry name" value="Glyco_hydro_31_TIM"/>
</dbReference>
<keyword evidence="2 6" id="KW-0378">Hydrolase</keyword>
<dbReference type="Gene3D" id="3.20.20.80">
    <property type="entry name" value="Glycosidases"/>
    <property type="match status" value="1"/>
</dbReference>
<proteinExistence type="inferred from homology"/>
<evidence type="ECO:0000256" key="2">
    <source>
        <dbReference type="ARBA" id="ARBA00022801"/>
    </source>
</evidence>
<comment type="similarity">
    <text evidence="1 6">Belongs to the glycosyl hydrolase 31 family.</text>
</comment>
<keyword evidence="11" id="KW-1185">Reference proteome</keyword>
<evidence type="ECO:0000313" key="11">
    <source>
        <dbReference type="Proteomes" id="UP000184184"/>
    </source>
</evidence>
<reference evidence="10 11" key="1">
    <citation type="submission" date="2016-11" db="EMBL/GenBank/DDBJ databases">
        <authorList>
            <person name="Jaros S."/>
            <person name="Januszkiewicz K."/>
            <person name="Wedrychowicz H."/>
        </authorList>
    </citation>
    <scope>NUCLEOTIDE SEQUENCE [LARGE SCALE GENOMIC DNA]</scope>
    <source>
        <strain evidence="10 11">CGMCC 1.10681</strain>
    </source>
</reference>
<dbReference type="EC" id="3.2.1.177" evidence="5"/>
<evidence type="ECO:0000256" key="6">
    <source>
        <dbReference type="RuleBase" id="RU361185"/>
    </source>
</evidence>